<proteinExistence type="predicted"/>
<evidence type="ECO:0000313" key="3">
    <source>
        <dbReference type="EMBL" id="BBO73271.1"/>
    </source>
</evidence>
<dbReference type="GO" id="GO:0016740">
    <property type="term" value="F:transferase activity"/>
    <property type="evidence" value="ECO:0007669"/>
    <property type="project" value="UniProtKB-KW"/>
</dbReference>
<reference evidence="3 4" key="1">
    <citation type="submission" date="2019-11" db="EMBL/GenBank/DDBJ databases">
        <title>Comparative genomics of hydrocarbon-degrading Desulfosarcina strains.</title>
        <authorList>
            <person name="Watanabe M."/>
            <person name="Kojima H."/>
            <person name="Fukui M."/>
        </authorList>
    </citation>
    <scope>NUCLEOTIDE SEQUENCE [LARGE SCALE GENOMIC DNA]</scope>
    <source>
        <strain evidence="3 4">PP31</strain>
    </source>
</reference>
<evidence type="ECO:0000259" key="2">
    <source>
        <dbReference type="Pfam" id="PF00535"/>
    </source>
</evidence>
<dbReference type="PANTHER" id="PTHR48090">
    <property type="entry name" value="UNDECAPRENYL-PHOSPHATE 4-DEOXY-4-FORMAMIDO-L-ARABINOSE TRANSFERASE-RELATED"/>
    <property type="match status" value="1"/>
</dbReference>
<evidence type="ECO:0000256" key="1">
    <source>
        <dbReference type="SAM" id="Phobius"/>
    </source>
</evidence>
<protein>
    <submittedName>
        <fullName evidence="3">Glycosyl transferase</fullName>
    </submittedName>
</protein>
<feature type="domain" description="Glycosyltransferase 2-like" evidence="2">
    <location>
        <begin position="9"/>
        <end position="169"/>
    </location>
</feature>
<dbReference type="Gene3D" id="3.90.550.10">
    <property type="entry name" value="Spore Coat Polysaccharide Biosynthesis Protein SpsA, Chain A"/>
    <property type="match status" value="1"/>
</dbReference>
<dbReference type="Pfam" id="PF00535">
    <property type="entry name" value="Glycos_transf_2"/>
    <property type="match status" value="1"/>
</dbReference>
<keyword evidence="1" id="KW-0472">Membrane</keyword>
<feature type="transmembrane region" description="Helical" evidence="1">
    <location>
        <begin position="236"/>
        <end position="260"/>
    </location>
</feature>
<dbReference type="InterPro" id="IPR001173">
    <property type="entry name" value="Glyco_trans_2-like"/>
</dbReference>
<organism evidence="3 4">
    <name type="scientific">Desulfosarcina widdelii</name>
    <dbReference type="NCBI Taxonomy" id="947919"/>
    <lineage>
        <taxon>Bacteria</taxon>
        <taxon>Pseudomonadati</taxon>
        <taxon>Thermodesulfobacteriota</taxon>
        <taxon>Desulfobacteria</taxon>
        <taxon>Desulfobacterales</taxon>
        <taxon>Desulfosarcinaceae</taxon>
        <taxon>Desulfosarcina</taxon>
    </lineage>
</organism>
<keyword evidence="3" id="KW-0808">Transferase</keyword>
<evidence type="ECO:0000313" key="4">
    <source>
        <dbReference type="Proteomes" id="UP000427769"/>
    </source>
</evidence>
<gene>
    <name evidence="3" type="ORF">DSCW_06880</name>
</gene>
<accession>A0A5K7Z1A9</accession>
<dbReference type="EMBL" id="AP021875">
    <property type="protein sequence ID" value="BBO73271.1"/>
    <property type="molecule type" value="Genomic_DNA"/>
</dbReference>
<keyword evidence="4" id="KW-1185">Reference proteome</keyword>
<dbReference type="CDD" id="cd04179">
    <property type="entry name" value="DPM_DPG-synthase_like"/>
    <property type="match status" value="1"/>
</dbReference>
<dbReference type="PANTHER" id="PTHR48090:SF7">
    <property type="entry name" value="RFBJ PROTEIN"/>
    <property type="match status" value="1"/>
</dbReference>
<dbReference type="InterPro" id="IPR050256">
    <property type="entry name" value="Glycosyltransferase_2"/>
</dbReference>
<feature type="transmembrane region" description="Helical" evidence="1">
    <location>
        <begin position="272"/>
        <end position="295"/>
    </location>
</feature>
<dbReference type="Proteomes" id="UP000427769">
    <property type="component" value="Chromosome"/>
</dbReference>
<dbReference type="InterPro" id="IPR029044">
    <property type="entry name" value="Nucleotide-diphossugar_trans"/>
</dbReference>
<name>A0A5K7Z1A9_9BACT</name>
<sequence length="316" mass="35518">MSMKLIIQIPCYNEEKTLPFTLSDLPRKVSGFDCVEWMVIDDGSDDATLKVAEKYKVDHIIRHHINKGLASAFMTGLSACIRLGADVIVNTDGDNQYKSEYISKLVEPILQKKAEIVVGARPIKDIEHFSPAKKILQKVGSWVVRVASSSDIPDAPSGFRAISREAAKQINIFNNYTYTLEMIIQAGQKNIPMTWVPVEVNPTLRPTRLIKSIPSYIKRSALTIVRIFVVYKPFRFFGVIGAFLFGIGFVVGIRFLYYYFSGDGEGHVQSLILASILLGMGFQTIMVAFVADLLAANRRLMEDLQYRMRDHEGAKQ</sequence>
<keyword evidence="1" id="KW-1133">Transmembrane helix</keyword>
<dbReference type="SUPFAM" id="SSF53448">
    <property type="entry name" value="Nucleotide-diphospho-sugar transferases"/>
    <property type="match status" value="1"/>
</dbReference>
<dbReference type="KEGG" id="dwd:DSCW_06880"/>
<dbReference type="RefSeq" id="WP_197740487.1">
    <property type="nucleotide sequence ID" value="NZ_AP021875.1"/>
</dbReference>
<dbReference type="AlphaFoldDB" id="A0A5K7Z1A9"/>
<keyword evidence="1" id="KW-0812">Transmembrane</keyword>